<evidence type="ECO:0000256" key="4">
    <source>
        <dbReference type="ARBA" id="ARBA00022475"/>
    </source>
</evidence>
<accession>A0A837R9C0</accession>
<dbReference type="GO" id="GO:0005886">
    <property type="term" value="C:plasma membrane"/>
    <property type="evidence" value="ECO:0007669"/>
    <property type="project" value="UniProtKB-SubCell"/>
</dbReference>
<feature type="transmembrane region" description="Helical" evidence="8">
    <location>
        <begin position="122"/>
        <end position="143"/>
    </location>
</feature>
<feature type="transmembrane region" description="Helical" evidence="8">
    <location>
        <begin position="68"/>
        <end position="90"/>
    </location>
</feature>
<evidence type="ECO:0000256" key="1">
    <source>
        <dbReference type="ARBA" id="ARBA00004651"/>
    </source>
</evidence>
<dbReference type="Proteomes" id="UP000051020">
    <property type="component" value="Unassembled WGS sequence"/>
</dbReference>
<keyword evidence="5 8" id="KW-0812">Transmembrane</keyword>
<comment type="similarity">
    <text evidence="2">Belongs to the auxin efflux carrier (TC 2.A.69) family.</text>
</comment>
<feature type="transmembrane region" description="Helical" evidence="8">
    <location>
        <begin position="286"/>
        <end position="307"/>
    </location>
</feature>
<evidence type="ECO:0000256" key="3">
    <source>
        <dbReference type="ARBA" id="ARBA00022448"/>
    </source>
</evidence>
<dbReference type="Gene3D" id="1.20.1530.20">
    <property type="match status" value="1"/>
</dbReference>
<comment type="caution">
    <text evidence="9">The sequence shown here is derived from an EMBL/GenBank/DDBJ whole genome shotgun (WGS) entry which is preliminary data.</text>
</comment>
<organism evidence="9 10">
    <name type="scientific">Lactiplantibacillus pentosus DSM 20314</name>
    <dbReference type="NCBI Taxonomy" id="1423791"/>
    <lineage>
        <taxon>Bacteria</taxon>
        <taxon>Bacillati</taxon>
        <taxon>Bacillota</taxon>
        <taxon>Bacilli</taxon>
        <taxon>Lactobacillales</taxon>
        <taxon>Lactobacillaceae</taxon>
        <taxon>Lactiplantibacillus</taxon>
    </lineage>
</organism>
<sequence length="310" mass="33972">MHMNLTQLTSQIVLMFILMLVGLLVNKLGFMHAQTSTDLTNILLYIVSPCLIIQAFEQSFSADRLQLLARVIVGIIIIYIIMIIVTQLLFKPVADPNLRRIMRYGSVYSNAGFMGIPLTSSLFGATGVFFAVASLAAFNIFSWTHGISLFTGRQGNRRENFKQIVLNPNIIAIVVGLILFVTSFRLPTIANSAIKYVSSVNTPLSMIVIGNSLADVKLNRATLDKRLWWVLLLRNLLFPYLAIVVLQLMGITGVPLYTTVLMAACPVAGIVVLFSLKVHGNPGPAVALMSISTILSVVTIPIVFALVNLH</sequence>
<evidence type="ECO:0000256" key="5">
    <source>
        <dbReference type="ARBA" id="ARBA00022692"/>
    </source>
</evidence>
<keyword evidence="3" id="KW-0813">Transport</keyword>
<dbReference type="PANTHER" id="PTHR36838:SF1">
    <property type="entry name" value="SLR1864 PROTEIN"/>
    <property type="match status" value="1"/>
</dbReference>
<reference evidence="9 10" key="1">
    <citation type="journal article" date="2015" name="Genome Announc.">
        <title>Expanding the biotechnology potential of lactobacilli through comparative genomics of 213 strains and associated genera.</title>
        <authorList>
            <person name="Sun Z."/>
            <person name="Harris H.M."/>
            <person name="McCann A."/>
            <person name="Guo C."/>
            <person name="Argimon S."/>
            <person name="Zhang W."/>
            <person name="Yang X."/>
            <person name="Jeffery I.B."/>
            <person name="Cooney J.C."/>
            <person name="Kagawa T.F."/>
            <person name="Liu W."/>
            <person name="Song Y."/>
            <person name="Salvetti E."/>
            <person name="Wrobel A."/>
            <person name="Rasinkangas P."/>
            <person name="Parkhill J."/>
            <person name="Rea M.C."/>
            <person name="O'Sullivan O."/>
            <person name="Ritari J."/>
            <person name="Douillard F.P."/>
            <person name="Paul Ross R."/>
            <person name="Yang R."/>
            <person name="Briner A.E."/>
            <person name="Felis G.E."/>
            <person name="de Vos W.M."/>
            <person name="Barrangou R."/>
            <person name="Klaenhammer T.R."/>
            <person name="Caufield P.W."/>
            <person name="Cui Y."/>
            <person name="Zhang H."/>
            <person name="O'Toole P.W."/>
        </authorList>
    </citation>
    <scope>NUCLEOTIDE SEQUENCE [LARGE SCALE GENOMIC DNA]</scope>
    <source>
        <strain evidence="9 10">DSM 20314</strain>
    </source>
</reference>
<feature type="transmembrane region" description="Helical" evidence="8">
    <location>
        <begin position="12"/>
        <end position="33"/>
    </location>
</feature>
<proteinExistence type="inferred from homology"/>
<dbReference type="EMBL" id="AZCU01000015">
    <property type="protein sequence ID" value="KRK23526.1"/>
    <property type="molecule type" value="Genomic_DNA"/>
</dbReference>
<dbReference type="GO" id="GO:0055085">
    <property type="term" value="P:transmembrane transport"/>
    <property type="evidence" value="ECO:0007669"/>
    <property type="project" value="InterPro"/>
</dbReference>
<dbReference type="InterPro" id="IPR004776">
    <property type="entry name" value="Mem_transp_PIN-like"/>
</dbReference>
<keyword evidence="6 8" id="KW-1133">Transmembrane helix</keyword>
<feature type="transmembrane region" description="Helical" evidence="8">
    <location>
        <begin position="39"/>
        <end position="56"/>
    </location>
</feature>
<dbReference type="AlphaFoldDB" id="A0A837R9C0"/>
<dbReference type="InterPro" id="IPR038770">
    <property type="entry name" value="Na+/solute_symporter_sf"/>
</dbReference>
<comment type="subcellular location">
    <subcellularLocation>
        <location evidence="1">Cell membrane</location>
        <topology evidence="1">Multi-pass membrane protein</topology>
    </subcellularLocation>
</comment>
<evidence type="ECO:0000313" key="9">
    <source>
        <dbReference type="EMBL" id="KRK23526.1"/>
    </source>
</evidence>
<protein>
    <submittedName>
        <fullName evidence="9">Malate transport protein</fullName>
    </submittedName>
</protein>
<keyword evidence="4" id="KW-1003">Cell membrane</keyword>
<evidence type="ECO:0000256" key="6">
    <source>
        <dbReference type="ARBA" id="ARBA00022989"/>
    </source>
</evidence>
<evidence type="ECO:0000313" key="10">
    <source>
        <dbReference type="Proteomes" id="UP000051020"/>
    </source>
</evidence>
<gene>
    <name evidence="9" type="ORF">FD24_GL000951</name>
</gene>
<keyword evidence="7 8" id="KW-0472">Membrane</keyword>
<evidence type="ECO:0000256" key="2">
    <source>
        <dbReference type="ARBA" id="ARBA00010145"/>
    </source>
</evidence>
<feature type="transmembrane region" description="Helical" evidence="8">
    <location>
        <begin position="226"/>
        <end position="248"/>
    </location>
</feature>
<feature type="transmembrane region" description="Helical" evidence="8">
    <location>
        <begin position="254"/>
        <end position="274"/>
    </location>
</feature>
<feature type="transmembrane region" description="Helical" evidence="8">
    <location>
        <begin position="164"/>
        <end position="184"/>
    </location>
</feature>
<evidence type="ECO:0000256" key="7">
    <source>
        <dbReference type="ARBA" id="ARBA00023136"/>
    </source>
</evidence>
<name>A0A837R9C0_LACPE</name>
<evidence type="ECO:0000256" key="8">
    <source>
        <dbReference type="SAM" id="Phobius"/>
    </source>
</evidence>
<dbReference type="PANTHER" id="PTHR36838">
    <property type="entry name" value="AUXIN EFFLUX CARRIER FAMILY PROTEIN"/>
    <property type="match status" value="1"/>
</dbReference>
<dbReference type="Pfam" id="PF03547">
    <property type="entry name" value="Mem_trans"/>
    <property type="match status" value="1"/>
</dbReference>